<organism evidence="1 2">
    <name type="scientific">Halalkalibacter kiskunsagensis</name>
    <dbReference type="NCBI Taxonomy" id="1548599"/>
    <lineage>
        <taxon>Bacteria</taxon>
        <taxon>Bacillati</taxon>
        <taxon>Bacillota</taxon>
        <taxon>Bacilli</taxon>
        <taxon>Bacillales</taxon>
        <taxon>Bacillaceae</taxon>
        <taxon>Halalkalibacter</taxon>
    </lineage>
</organism>
<dbReference type="RefSeq" id="WP_335959779.1">
    <property type="nucleotide sequence ID" value="NZ_JAXBLX010000007.1"/>
</dbReference>
<evidence type="ECO:0000313" key="1">
    <source>
        <dbReference type="EMBL" id="MFC0473389.1"/>
    </source>
</evidence>
<name>A0ABV6KJ83_9BACI</name>
<protein>
    <submittedName>
        <fullName evidence="1">Sporulation histidine kinase inhibitor Sda</fullName>
    </submittedName>
</protein>
<dbReference type="GO" id="GO:0004860">
    <property type="term" value="F:protein kinase inhibitor activity"/>
    <property type="evidence" value="ECO:0007669"/>
    <property type="project" value="UniProtKB-KW"/>
</dbReference>
<dbReference type="EMBL" id="JBHLUX010000093">
    <property type="protein sequence ID" value="MFC0473389.1"/>
    <property type="molecule type" value="Genomic_DNA"/>
</dbReference>
<dbReference type="SUPFAM" id="SSF100985">
    <property type="entry name" value="Sporulation inhibitor Sda"/>
    <property type="match status" value="1"/>
</dbReference>
<dbReference type="InterPro" id="IPR036916">
    <property type="entry name" value="Sda_sf"/>
</dbReference>
<evidence type="ECO:0000313" key="2">
    <source>
        <dbReference type="Proteomes" id="UP001589838"/>
    </source>
</evidence>
<dbReference type="InterPro" id="IPR015064">
    <property type="entry name" value="Sda"/>
</dbReference>
<dbReference type="Gene3D" id="1.10.287.1100">
    <property type="entry name" value="Sporulation inhibitor A"/>
    <property type="match status" value="1"/>
</dbReference>
<dbReference type="Pfam" id="PF08970">
    <property type="entry name" value="Sda"/>
    <property type="match status" value="1"/>
</dbReference>
<gene>
    <name evidence="1" type="primary">sda</name>
    <name evidence="1" type="ORF">ACFFHM_23505</name>
</gene>
<reference evidence="1 2" key="1">
    <citation type="submission" date="2024-09" db="EMBL/GenBank/DDBJ databases">
        <authorList>
            <person name="Sun Q."/>
            <person name="Mori K."/>
        </authorList>
    </citation>
    <scope>NUCLEOTIDE SEQUENCE [LARGE SCALE GENOMIC DNA]</scope>
    <source>
        <strain evidence="1 2">NCAIM B.02610</strain>
    </source>
</reference>
<accession>A0ABV6KJ83</accession>
<dbReference type="Proteomes" id="UP001589838">
    <property type="component" value="Unassembled WGS sequence"/>
</dbReference>
<keyword evidence="2" id="KW-1185">Reference proteome</keyword>
<proteinExistence type="predicted"/>
<keyword evidence="1" id="KW-0649">Protein kinase inhibitor</keyword>
<sequence>MLKRLDDQLIIEAYQKSLTLNLDLEFIALLKDELVERGIFDQAKQDLVIYLEANSIIK</sequence>
<comment type="caution">
    <text evidence="1">The sequence shown here is derived from an EMBL/GenBank/DDBJ whole genome shotgun (WGS) entry which is preliminary data.</text>
</comment>